<sequence length="393" mass="44994">MRNLTQAVGHTFRKLKKQGKMQQRSQRRAAVSKSYAESEPEMSESEEEEPVKGRSGKRAKTRAMSEEEDFEMLDREGEDEEDDFGVIDKEAIQQSTRSREKPIKHTPAVSTRSAFLAHHRALFEPLLPPNLTNVFTHMKDGDAVIPKKPIDTPKAIVATLKDYQLKGLEFLAWLVHNGANGILGDEMGLGKTLQTISMLAYMKENGYAPPYLVVCPLSVLSSWEAEIKRWAPSFKFIRFHGPTNERANIKKRCLREKFDIYLTTYEQLVAESGWFSQKRGWRCVVLDEGHKIKNEKSNVSNVVYGIPSTYRFILTGTPLQNNMQELWALLHYLYPTVFTPPTAKYFFDSFNLAKGTYNTSAIEHARKLLDLIMLRRLKSHVDLSIPPKEEHIS</sequence>
<keyword evidence="6" id="KW-1185">Reference proteome</keyword>
<organism evidence="5 6">
    <name type="scientific">Chytriomyces confervae</name>
    <dbReference type="NCBI Taxonomy" id="246404"/>
    <lineage>
        <taxon>Eukaryota</taxon>
        <taxon>Fungi</taxon>
        <taxon>Fungi incertae sedis</taxon>
        <taxon>Chytridiomycota</taxon>
        <taxon>Chytridiomycota incertae sedis</taxon>
        <taxon>Chytridiomycetes</taxon>
        <taxon>Chytridiales</taxon>
        <taxon>Chytriomycetaceae</taxon>
        <taxon>Chytriomyces</taxon>
    </lineage>
</organism>
<keyword evidence="1" id="KW-0547">Nucleotide-binding</keyword>
<dbReference type="GO" id="GO:0005524">
    <property type="term" value="F:ATP binding"/>
    <property type="evidence" value="ECO:0007669"/>
    <property type="project" value="InterPro"/>
</dbReference>
<dbReference type="Gene3D" id="3.40.50.10810">
    <property type="entry name" value="Tandem AAA-ATPase domain"/>
    <property type="match status" value="1"/>
</dbReference>
<dbReference type="InterPro" id="IPR014001">
    <property type="entry name" value="Helicase_ATP-bd"/>
</dbReference>
<feature type="compositionally biased region" description="Acidic residues" evidence="3">
    <location>
        <begin position="66"/>
        <end position="81"/>
    </location>
</feature>
<reference evidence="5 6" key="1">
    <citation type="journal article" date="2019" name="Sci. Rep.">
        <title>Comparative genomics of chytrid fungi reveal insights into the obligate biotrophic and pathogenic lifestyle of Synchytrium endobioticum.</title>
        <authorList>
            <person name="van de Vossenberg B.T.L.H."/>
            <person name="Warris S."/>
            <person name="Nguyen H.D.T."/>
            <person name="van Gent-Pelzer M.P.E."/>
            <person name="Joly D.L."/>
            <person name="van de Geest H.C."/>
            <person name="Bonants P.J.M."/>
            <person name="Smith D.S."/>
            <person name="Levesque C.A."/>
            <person name="van der Lee T.A.J."/>
        </authorList>
    </citation>
    <scope>NUCLEOTIDE SEQUENCE [LARGE SCALE GENOMIC DNA]</scope>
    <source>
        <strain evidence="5 6">CBS 675.73</strain>
    </source>
</reference>
<dbReference type="PROSITE" id="PS51192">
    <property type="entry name" value="HELICASE_ATP_BIND_1"/>
    <property type="match status" value="1"/>
</dbReference>
<dbReference type="STRING" id="246404.A0A507DQW1"/>
<dbReference type="InterPro" id="IPR027417">
    <property type="entry name" value="P-loop_NTPase"/>
</dbReference>
<dbReference type="SUPFAM" id="SSF52540">
    <property type="entry name" value="P-loop containing nucleoside triphosphate hydrolases"/>
    <property type="match status" value="1"/>
</dbReference>
<gene>
    <name evidence="5" type="ORF">CcCBS67573_g09617</name>
</gene>
<feature type="region of interest" description="Disordered" evidence="3">
    <location>
        <begin position="1"/>
        <end position="81"/>
    </location>
</feature>
<name>A0A507DQW1_9FUNG</name>
<comment type="caution">
    <text evidence="5">The sequence shown here is derived from an EMBL/GenBank/DDBJ whole genome shotgun (WGS) entry which is preliminary data.</text>
</comment>
<evidence type="ECO:0000313" key="5">
    <source>
        <dbReference type="EMBL" id="TPX54109.1"/>
    </source>
</evidence>
<evidence type="ECO:0000256" key="2">
    <source>
        <dbReference type="ARBA" id="ARBA00022840"/>
    </source>
</evidence>
<evidence type="ECO:0000313" key="6">
    <source>
        <dbReference type="Proteomes" id="UP000320333"/>
    </source>
</evidence>
<evidence type="ECO:0000256" key="1">
    <source>
        <dbReference type="ARBA" id="ARBA00022741"/>
    </source>
</evidence>
<keyword evidence="2" id="KW-0067">ATP-binding</keyword>
<dbReference type="SMART" id="SM00487">
    <property type="entry name" value="DEXDc"/>
    <property type="match status" value="1"/>
</dbReference>
<dbReference type="CDD" id="cd17919">
    <property type="entry name" value="DEXHc_Snf"/>
    <property type="match status" value="1"/>
</dbReference>
<evidence type="ECO:0000256" key="3">
    <source>
        <dbReference type="SAM" id="MobiDB-lite"/>
    </source>
</evidence>
<dbReference type="Proteomes" id="UP000320333">
    <property type="component" value="Unassembled WGS sequence"/>
</dbReference>
<dbReference type="OrthoDB" id="448448at2759"/>
<protein>
    <recommendedName>
        <fullName evidence="4">Helicase ATP-binding domain-containing protein</fullName>
    </recommendedName>
</protein>
<proteinExistence type="predicted"/>
<accession>A0A507DQW1</accession>
<feature type="domain" description="Helicase ATP-binding" evidence="4">
    <location>
        <begin position="172"/>
        <end position="336"/>
    </location>
</feature>
<dbReference type="InterPro" id="IPR000330">
    <property type="entry name" value="SNF2_N"/>
</dbReference>
<dbReference type="AlphaFoldDB" id="A0A507DQW1"/>
<dbReference type="InterPro" id="IPR038718">
    <property type="entry name" value="SNF2-like_sf"/>
</dbReference>
<feature type="compositionally biased region" description="Acidic residues" evidence="3">
    <location>
        <begin position="38"/>
        <end position="49"/>
    </location>
</feature>
<dbReference type="PANTHER" id="PTHR10799">
    <property type="entry name" value="SNF2/RAD54 HELICASE FAMILY"/>
    <property type="match status" value="1"/>
</dbReference>
<dbReference type="EMBL" id="QEAP01000913">
    <property type="protein sequence ID" value="TPX54109.1"/>
    <property type="molecule type" value="Genomic_DNA"/>
</dbReference>
<evidence type="ECO:0000259" key="4">
    <source>
        <dbReference type="PROSITE" id="PS51192"/>
    </source>
</evidence>
<dbReference type="Pfam" id="PF00176">
    <property type="entry name" value="SNF2-rel_dom"/>
    <property type="match status" value="1"/>
</dbReference>